<evidence type="ECO:0000259" key="1">
    <source>
        <dbReference type="PROSITE" id="PS51819"/>
    </source>
</evidence>
<dbReference type="InterPro" id="IPR004360">
    <property type="entry name" value="Glyas_Fos-R_dOase_dom"/>
</dbReference>
<dbReference type="InterPro" id="IPR037523">
    <property type="entry name" value="VOC_core"/>
</dbReference>
<dbReference type="PROSITE" id="PS51819">
    <property type="entry name" value="VOC"/>
    <property type="match status" value="1"/>
</dbReference>
<comment type="caution">
    <text evidence="2">The sequence shown here is derived from an EMBL/GenBank/DDBJ whole genome shotgun (WGS) entry which is preliminary data.</text>
</comment>
<dbReference type="AlphaFoldDB" id="A0A7Y7IKU8"/>
<keyword evidence="3" id="KW-1185">Reference proteome</keyword>
<dbReference type="EMBL" id="JAAMFM010000039">
    <property type="protein sequence ID" value="NVM96736.1"/>
    <property type="molecule type" value="Genomic_DNA"/>
</dbReference>
<reference evidence="2 3" key="1">
    <citation type="submission" date="2020-02" db="EMBL/GenBank/DDBJ databases">
        <title>Genome sequence of strain AETb3-4.</title>
        <authorList>
            <person name="Gao J."/>
            <person name="Zhang X."/>
        </authorList>
    </citation>
    <scope>NUCLEOTIDE SEQUENCE [LARGE SCALE GENOMIC DNA]</scope>
    <source>
        <strain evidence="2 3">AETb3-4</strain>
    </source>
</reference>
<dbReference type="Pfam" id="PF00903">
    <property type="entry name" value="Glyoxalase"/>
    <property type="match status" value="1"/>
</dbReference>
<proteinExistence type="predicted"/>
<evidence type="ECO:0000313" key="2">
    <source>
        <dbReference type="EMBL" id="NVM96736.1"/>
    </source>
</evidence>
<organism evidence="2 3">
    <name type="scientific">Arthrobacter wenxiniae</name>
    <dbReference type="NCBI Taxonomy" id="2713570"/>
    <lineage>
        <taxon>Bacteria</taxon>
        <taxon>Bacillati</taxon>
        <taxon>Actinomycetota</taxon>
        <taxon>Actinomycetes</taxon>
        <taxon>Micrococcales</taxon>
        <taxon>Micrococcaceae</taxon>
        <taxon>Arthrobacter</taxon>
    </lineage>
</organism>
<dbReference type="RefSeq" id="WP_176636452.1">
    <property type="nucleotide sequence ID" value="NZ_JAAMFM010000039.1"/>
</dbReference>
<accession>A0A7Y7IKU8</accession>
<protein>
    <submittedName>
        <fullName evidence="2">VOC family protein</fullName>
    </submittedName>
</protein>
<dbReference type="CDD" id="cd06587">
    <property type="entry name" value="VOC"/>
    <property type="match status" value="1"/>
</dbReference>
<dbReference type="SUPFAM" id="SSF54593">
    <property type="entry name" value="Glyoxalase/Bleomycin resistance protein/Dihydroxybiphenyl dioxygenase"/>
    <property type="match status" value="1"/>
</dbReference>
<gene>
    <name evidence="2" type="ORF">G6034_17860</name>
</gene>
<dbReference type="Gene3D" id="3.10.180.10">
    <property type="entry name" value="2,3-Dihydroxybiphenyl 1,2-Dioxygenase, domain 1"/>
    <property type="match status" value="1"/>
</dbReference>
<evidence type="ECO:0000313" key="3">
    <source>
        <dbReference type="Proteomes" id="UP000543556"/>
    </source>
</evidence>
<name>A0A7Y7IKU8_9MICC</name>
<dbReference type="InterPro" id="IPR029068">
    <property type="entry name" value="Glyas_Bleomycin-R_OHBP_Dase"/>
</dbReference>
<feature type="domain" description="VOC" evidence="1">
    <location>
        <begin position="6"/>
        <end position="129"/>
    </location>
</feature>
<sequence>MPTFGTPSHIDLSVSDAEGSAQWYCEVLGLRRVRRVDLDNRIMIVLRHQPTGLIIGLNQHKVVPVGRFDDRNVGLDHIGFNVAERADLDAWQKELADRGVVHSPAEDTANGAALVFRDPDNIQLEFWWTRPQ</sequence>
<dbReference type="Proteomes" id="UP000543556">
    <property type="component" value="Unassembled WGS sequence"/>
</dbReference>